<keyword evidence="3" id="KW-1185">Reference proteome</keyword>
<keyword evidence="1" id="KW-0812">Transmembrane</keyword>
<dbReference type="Proteomes" id="UP000054935">
    <property type="component" value="Unassembled WGS sequence"/>
</dbReference>
<protein>
    <recommendedName>
        <fullName evidence="4">Flp pilus assembly protein TadG</fullName>
    </recommendedName>
</protein>
<evidence type="ECO:0008006" key="4">
    <source>
        <dbReference type="Google" id="ProtNLM"/>
    </source>
</evidence>
<evidence type="ECO:0000313" key="2">
    <source>
        <dbReference type="EMBL" id="CUH77875.1"/>
    </source>
</evidence>
<gene>
    <name evidence="2" type="ORF">TRN7648_01666</name>
</gene>
<reference evidence="2 3" key="1">
    <citation type="submission" date="2015-09" db="EMBL/GenBank/DDBJ databases">
        <authorList>
            <consortium name="Swine Surveillance"/>
        </authorList>
    </citation>
    <scope>NUCLEOTIDE SEQUENCE [LARGE SCALE GENOMIC DNA]</scope>
    <source>
        <strain evidence="2 3">CECT 7648</strain>
    </source>
</reference>
<proteinExistence type="predicted"/>
<evidence type="ECO:0000313" key="3">
    <source>
        <dbReference type="Proteomes" id="UP000054935"/>
    </source>
</evidence>
<dbReference type="AlphaFoldDB" id="A0A0P1G889"/>
<evidence type="ECO:0000256" key="1">
    <source>
        <dbReference type="SAM" id="Phobius"/>
    </source>
</evidence>
<sequence length="232" mass="25914">MLKSILTSRLRAFAKDTRGYVTVEAVIVMPALLWLFGVGWVYFDVFRQQAVNQKANYVIGDMISRETDPIDDTYIDNAFKLLNVMNKSQNGESVMRITVAEYNANNKKWSLEWSEARGGQAPMNNGDLNGMTERLPVAGNSEQLVLVETWDKYDPAFEVGLSEFDITTYSFTRPRYAPQIIFYDPGQNNGWGNGDQDAPGNSLCNNNAENATDCVNDSGQLNIEPSKKGKGN</sequence>
<organism evidence="2 3">
    <name type="scientific">Tropicibacter naphthalenivorans</name>
    <dbReference type="NCBI Taxonomy" id="441103"/>
    <lineage>
        <taxon>Bacteria</taxon>
        <taxon>Pseudomonadati</taxon>
        <taxon>Pseudomonadota</taxon>
        <taxon>Alphaproteobacteria</taxon>
        <taxon>Rhodobacterales</taxon>
        <taxon>Roseobacteraceae</taxon>
        <taxon>Tropicibacter</taxon>
    </lineage>
</organism>
<keyword evidence="1" id="KW-1133">Transmembrane helix</keyword>
<feature type="transmembrane region" description="Helical" evidence="1">
    <location>
        <begin position="21"/>
        <end position="43"/>
    </location>
</feature>
<dbReference type="RefSeq" id="WP_058247196.1">
    <property type="nucleotide sequence ID" value="NZ_CYSE01000003.1"/>
</dbReference>
<dbReference type="STRING" id="441103.TRN7648_01666"/>
<name>A0A0P1G889_9RHOB</name>
<dbReference type="OrthoDB" id="7876207at2"/>
<keyword evidence="1" id="KW-0472">Membrane</keyword>
<accession>A0A0P1G889</accession>
<dbReference type="EMBL" id="CYSE01000003">
    <property type="protein sequence ID" value="CUH77875.1"/>
    <property type="molecule type" value="Genomic_DNA"/>
</dbReference>